<evidence type="ECO:0000313" key="2">
    <source>
        <dbReference type="EMBL" id="SDH28109.1"/>
    </source>
</evidence>
<accession>A0A1G8B4F2</accession>
<protein>
    <recommendedName>
        <fullName evidence="4">DUF2964 family protein</fullName>
    </recommendedName>
</protein>
<dbReference type="Proteomes" id="UP000199706">
    <property type="component" value="Unassembled WGS sequence"/>
</dbReference>
<proteinExistence type="predicted"/>
<keyword evidence="1" id="KW-0812">Transmembrane</keyword>
<dbReference type="Pfam" id="PF11177">
    <property type="entry name" value="DUF2964"/>
    <property type="match status" value="1"/>
</dbReference>
<evidence type="ECO:0000313" key="3">
    <source>
        <dbReference type="Proteomes" id="UP000199706"/>
    </source>
</evidence>
<reference evidence="2 3" key="1">
    <citation type="submission" date="2016-10" db="EMBL/GenBank/DDBJ databases">
        <authorList>
            <person name="de Groot N.N."/>
        </authorList>
    </citation>
    <scope>NUCLEOTIDE SEQUENCE [LARGE SCALE GENOMIC DNA]</scope>
    <source>
        <strain evidence="2 3">LMG 2247</strain>
    </source>
</reference>
<name>A0A1G8B4F2_9BURK</name>
<dbReference type="AlphaFoldDB" id="A0A1G8B4F2"/>
<evidence type="ECO:0008006" key="4">
    <source>
        <dbReference type="Google" id="ProtNLM"/>
    </source>
</evidence>
<evidence type="ECO:0000256" key="1">
    <source>
        <dbReference type="SAM" id="Phobius"/>
    </source>
</evidence>
<dbReference type="EMBL" id="FNCJ01000008">
    <property type="protein sequence ID" value="SDH28109.1"/>
    <property type="molecule type" value="Genomic_DNA"/>
</dbReference>
<keyword evidence="1" id="KW-0472">Membrane</keyword>
<keyword evidence="1" id="KW-1133">Transmembrane helix</keyword>
<organism evidence="2 3">
    <name type="scientific">Paraburkholderia phenazinium</name>
    <dbReference type="NCBI Taxonomy" id="60549"/>
    <lineage>
        <taxon>Bacteria</taxon>
        <taxon>Pseudomonadati</taxon>
        <taxon>Pseudomonadota</taxon>
        <taxon>Betaproteobacteria</taxon>
        <taxon>Burkholderiales</taxon>
        <taxon>Burkholderiaceae</taxon>
        <taxon>Paraburkholderia</taxon>
    </lineage>
</organism>
<gene>
    <name evidence="2" type="ORF">SAMN05216466_108231</name>
</gene>
<dbReference type="RefSeq" id="WP_090686205.1">
    <property type="nucleotide sequence ID" value="NZ_CADERL010000027.1"/>
</dbReference>
<dbReference type="InterPro" id="IPR021347">
    <property type="entry name" value="DUF2964"/>
</dbReference>
<sequence length="63" mass="6652">MVHTEFRVVLAVLATFAALVGIAVAIHGMLFDEDEVTLSGAAAIAVGIAASAFLLNLWPRDRE</sequence>
<feature type="transmembrane region" description="Helical" evidence="1">
    <location>
        <begin position="7"/>
        <end position="30"/>
    </location>
</feature>
<feature type="transmembrane region" description="Helical" evidence="1">
    <location>
        <begin position="36"/>
        <end position="58"/>
    </location>
</feature>